<protein>
    <recommendedName>
        <fullName evidence="4">F-box domain-containing protein</fullName>
    </recommendedName>
</protein>
<name>A0A1V6V725_9EURO</name>
<reference evidence="3" key="1">
    <citation type="journal article" date="2017" name="Nat. Microbiol.">
        <title>Global analysis of biosynthetic gene clusters reveals vast potential of secondary metabolite production in Penicillium species.</title>
        <authorList>
            <person name="Nielsen J.C."/>
            <person name="Grijseels S."/>
            <person name="Prigent S."/>
            <person name="Ji B."/>
            <person name="Dainat J."/>
            <person name="Nielsen K.F."/>
            <person name="Frisvad J.C."/>
            <person name="Workman M."/>
            <person name="Nielsen J."/>
        </authorList>
    </citation>
    <scope>NUCLEOTIDE SEQUENCE [LARGE SCALE GENOMIC DNA]</scope>
    <source>
        <strain evidence="3">IBT 31321</strain>
    </source>
</reference>
<feature type="signal peptide" evidence="1">
    <location>
        <begin position="1"/>
        <end position="15"/>
    </location>
</feature>
<organism evidence="2 3">
    <name type="scientific">Penicillium coprophilum</name>
    <dbReference type="NCBI Taxonomy" id="36646"/>
    <lineage>
        <taxon>Eukaryota</taxon>
        <taxon>Fungi</taxon>
        <taxon>Dikarya</taxon>
        <taxon>Ascomycota</taxon>
        <taxon>Pezizomycotina</taxon>
        <taxon>Eurotiomycetes</taxon>
        <taxon>Eurotiomycetidae</taxon>
        <taxon>Eurotiales</taxon>
        <taxon>Aspergillaceae</taxon>
        <taxon>Penicillium</taxon>
    </lineage>
</organism>
<proteinExistence type="predicted"/>
<keyword evidence="1" id="KW-0732">Signal</keyword>
<sequence length="556" mass="64412">MAFCLPIALLPLCYPTPPTPKTEFRNLPAEIKLLIIDQLGRDSLTLSRVAACSRQLYEMAMPALYAHVSLGAPPHYRMWPGLAWPADRRSIEHFLLTILRKPHLARLVKSLDLTDLHDLCYAHRQISTHPKRKQLTLEPLCPEDHQIIVDAARKLPLQSTIRDSMHKALEPSVPRSDALLALLLGYLPALERLEIPMDSDDPPRDPFITDWSLIERVLICIAGIRSMHSSENEMTITLPKLTHLKADVDGNFPSADFDWLMVLLRIPTLTHVFGTRWTNKPQWLRPAYRKFHHLIHIELRDCTFDATNLRRFLKLAHKLETFVYERGWTKRKEWVLKSAELSHALQYTSRTLTRLELSFNRSARKVYPELYLQPLNLTGLRHLKRLRISAGYLVQTQGKMSYFEGRNWMLYDHHGIYNSAQPLYKLLPESLEELHVFQINDGLEFILLCEKLCESLYGRASSFLRVDHQFKHLKEIRIEAPFEDKGLHLFRPLSAITHRAGVKLTTIENSADYVKSWITGNSRVSCADKKIDWGFDGEIQFAHPFTRRGEVNYDLD</sequence>
<dbReference type="EMBL" id="MDDG01000001">
    <property type="protein sequence ID" value="OQE46446.1"/>
    <property type="molecule type" value="Genomic_DNA"/>
</dbReference>
<evidence type="ECO:0008006" key="4">
    <source>
        <dbReference type="Google" id="ProtNLM"/>
    </source>
</evidence>
<keyword evidence="3" id="KW-1185">Reference proteome</keyword>
<evidence type="ECO:0000313" key="2">
    <source>
        <dbReference type="EMBL" id="OQE46446.1"/>
    </source>
</evidence>
<evidence type="ECO:0000313" key="3">
    <source>
        <dbReference type="Proteomes" id="UP000191500"/>
    </source>
</evidence>
<feature type="chain" id="PRO_5012008865" description="F-box domain-containing protein" evidence="1">
    <location>
        <begin position="16"/>
        <end position="556"/>
    </location>
</feature>
<dbReference type="AlphaFoldDB" id="A0A1V6V725"/>
<dbReference type="STRING" id="36646.A0A1V6V725"/>
<evidence type="ECO:0000256" key="1">
    <source>
        <dbReference type="SAM" id="SignalP"/>
    </source>
</evidence>
<gene>
    <name evidence="2" type="ORF">PENCOP_c001G01418</name>
</gene>
<comment type="caution">
    <text evidence="2">The sequence shown here is derived from an EMBL/GenBank/DDBJ whole genome shotgun (WGS) entry which is preliminary data.</text>
</comment>
<accession>A0A1V6V725</accession>
<dbReference type="Proteomes" id="UP000191500">
    <property type="component" value="Unassembled WGS sequence"/>
</dbReference>